<gene>
    <name evidence="1" type="ORF">FH752_05125</name>
</gene>
<reference evidence="1 2" key="1">
    <citation type="submission" date="2019-06" db="EMBL/GenBank/DDBJ databases">
        <title>Enrichment of Autotrophic Halophilic Microorganisms from Red Sea Brine Pool Using Microbial Electrosynthesis System.</title>
        <authorList>
            <person name="Alqahtani M.F."/>
            <person name="Bajracharya S."/>
            <person name="Katuri K.P."/>
            <person name="Ali M."/>
            <person name="Saikaly P.E."/>
        </authorList>
    </citation>
    <scope>NUCLEOTIDE SEQUENCE [LARGE SCALE GENOMIC DNA]</scope>
    <source>
        <strain evidence="1">MES15</strain>
    </source>
</reference>
<evidence type="ECO:0000313" key="1">
    <source>
        <dbReference type="EMBL" id="MTI97986.1"/>
    </source>
</evidence>
<organism evidence="1 2">
    <name type="scientific">Marinobacter adhaerens</name>
    <dbReference type="NCBI Taxonomy" id="1033846"/>
    <lineage>
        <taxon>Bacteria</taxon>
        <taxon>Pseudomonadati</taxon>
        <taxon>Pseudomonadota</taxon>
        <taxon>Gammaproteobacteria</taxon>
        <taxon>Pseudomonadales</taxon>
        <taxon>Marinobacteraceae</taxon>
        <taxon>Marinobacter</taxon>
    </lineage>
</organism>
<accession>A0A844HV47</accession>
<evidence type="ECO:0000313" key="2">
    <source>
        <dbReference type="Proteomes" id="UP000431462"/>
    </source>
</evidence>
<sequence length="159" mass="18017">MDTSELFELFGKNIDSQEVHSFLEKHPSFKVGDPDYGRQYLESKSDGVDLLFEPDDGPQGGKTKHLRNCQTIFLYAQGKDEHEKFQGEVPLGFSFSDSRADLINKAAPERTWKIGQGEVDVTFSNPNHDRWDLGDKLISAHYSKKTGSIMYFIVTPKKA</sequence>
<dbReference type="EMBL" id="VENC01000004">
    <property type="protein sequence ID" value="MTI97986.1"/>
    <property type="molecule type" value="Genomic_DNA"/>
</dbReference>
<protein>
    <submittedName>
        <fullName evidence="1">Uncharacterized protein</fullName>
    </submittedName>
</protein>
<comment type="caution">
    <text evidence="1">The sequence shown here is derived from an EMBL/GenBank/DDBJ whole genome shotgun (WGS) entry which is preliminary data.</text>
</comment>
<dbReference type="AlphaFoldDB" id="A0A844HV47"/>
<proteinExistence type="predicted"/>
<dbReference type="Proteomes" id="UP000431462">
    <property type="component" value="Unassembled WGS sequence"/>
</dbReference>
<name>A0A844HV47_9GAMM</name>